<dbReference type="RefSeq" id="WP_004042469.1">
    <property type="nucleotide sequence ID" value="NZ_AQFR02000003.1"/>
</dbReference>
<feature type="compositionally biased region" description="Acidic residues" evidence="1">
    <location>
        <begin position="27"/>
        <end position="46"/>
    </location>
</feature>
<dbReference type="Proteomes" id="UP000309117">
    <property type="component" value="Unassembled WGS sequence"/>
</dbReference>
<name>A0A4S2BQZ7_9LACO</name>
<dbReference type="SUPFAM" id="SSF160719">
    <property type="entry name" value="gpW/gp25-like"/>
    <property type="match status" value="1"/>
</dbReference>
<accession>A0A4S2BQZ7</accession>
<evidence type="ECO:0000256" key="1">
    <source>
        <dbReference type="SAM" id="MobiDB-lite"/>
    </source>
</evidence>
<dbReference type="InterPro" id="IPR020288">
    <property type="entry name" value="Sheath_initiator"/>
</dbReference>
<protein>
    <submittedName>
        <fullName evidence="2">DUF2634 domain-containing protein</fullName>
    </submittedName>
</protein>
<evidence type="ECO:0000313" key="3">
    <source>
        <dbReference type="Proteomes" id="UP000309117"/>
    </source>
</evidence>
<comment type="caution">
    <text evidence="2">The sequence shown here is derived from an EMBL/GenBank/DDBJ whole genome shotgun (WGS) entry which is preliminary data.</text>
</comment>
<dbReference type="EMBL" id="SRYV01000001">
    <property type="protein sequence ID" value="TGY17597.1"/>
    <property type="molecule type" value="Genomic_DNA"/>
</dbReference>
<dbReference type="Pfam" id="PF10934">
    <property type="entry name" value="Sheath_initiator"/>
    <property type="match status" value="1"/>
</dbReference>
<gene>
    <name evidence="2" type="ORF">E5351_00380</name>
</gene>
<evidence type="ECO:0000313" key="2">
    <source>
        <dbReference type="EMBL" id="TGY17597.1"/>
    </source>
</evidence>
<proteinExistence type="predicted"/>
<feature type="region of interest" description="Disordered" evidence="1">
    <location>
        <begin position="27"/>
        <end position="48"/>
    </location>
</feature>
<sequence length="164" mass="18943">MDDEDIIIEEDQDDFEETGFEGEELIIEQDEADAQEENNDNEEDENSTLTFQIYHGRIRNKFDGLPAMEQAIDKILKTERFVYPIYSDQYGNDLYDLIGEDRDYAVVEVERMITEALEADDRVEDVEVDTIEPLENNKLAVKGRCSTVYGDIAIDEEVNLNNES</sequence>
<reference evidence="2 3" key="1">
    <citation type="submission" date="2019-04" db="EMBL/GenBank/DDBJ databases">
        <title>Microbes associate with the intestines of laboratory mice.</title>
        <authorList>
            <person name="Navarre W."/>
            <person name="Wong E."/>
            <person name="Huang K."/>
            <person name="Tropini C."/>
            <person name="Ng K."/>
            <person name="Yu B."/>
        </authorList>
    </citation>
    <scope>NUCLEOTIDE SEQUENCE [LARGE SCALE GENOMIC DNA]</scope>
    <source>
        <strain evidence="2 3">NM61_E11</strain>
    </source>
</reference>
<dbReference type="AlphaFoldDB" id="A0A4S2BQZ7"/>
<organism evidence="2 3">
    <name type="scientific">Lactobacillus intestinalis</name>
    <dbReference type="NCBI Taxonomy" id="151781"/>
    <lineage>
        <taxon>Bacteria</taxon>
        <taxon>Bacillati</taxon>
        <taxon>Bacillota</taxon>
        <taxon>Bacilli</taxon>
        <taxon>Lactobacillales</taxon>
        <taxon>Lactobacillaceae</taxon>
        <taxon>Lactobacillus</taxon>
    </lineage>
</organism>